<reference evidence="2 3" key="1">
    <citation type="submission" date="2012-08" db="EMBL/GenBank/DDBJ databases">
        <authorList>
            <person name="Doggett N."/>
            <person name="Teshima H."/>
            <person name="Bruce D."/>
            <person name="Detter J.C."/>
            <person name="Johnson S.L."/>
            <person name="Han C."/>
        </authorList>
    </citation>
    <scope>NUCLEOTIDE SEQUENCE [LARGE SCALE GENOMIC DNA]</scope>
    <source>
        <strain evidence="2 3">HD-771</strain>
        <plasmid evidence="2 3">p03</plasmid>
    </source>
</reference>
<sequence length="312" mass="36506">MLLKNFILSKAKRELSPQLDRISTKPGNINKAVKKILKEIDIILLEDQGFTTEDISLQTPRKYKGLETILSYLVHEGFSCVKQDVIAQKAGISKPLINETLSWLEKLGICHQIRNRKAGKKGPSVYILTIHNNYQKIIDYFKHKWHLAIEITETISNLISKWTLLKEKKEEVTDEQVDTDPKQEEANEQSEEPKDYFARKEDFNEYLSKDQQRAWHYIMSSPFTNLSEKDAYAIANRMPPDIDRDAWYFFRQAADRFEASKADKSNAAYFIEIFSQNYKSYLKRKKEEAEKYVSSLSKPKQKLIIYDFIKGE</sequence>
<proteinExistence type="predicted"/>
<accession>A0A9W3JH36</accession>
<evidence type="ECO:0000313" key="2">
    <source>
        <dbReference type="EMBL" id="AFQ19851.1"/>
    </source>
</evidence>
<evidence type="ECO:0000256" key="1">
    <source>
        <dbReference type="SAM" id="MobiDB-lite"/>
    </source>
</evidence>
<dbReference type="KEGG" id="bti:BTG_32598"/>
<organism evidence="2 3">
    <name type="scientific">Bacillus thuringiensis HD-771</name>
    <dbReference type="NCBI Taxonomy" id="1218175"/>
    <lineage>
        <taxon>Bacteria</taxon>
        <taxon>Bacillati</taxon>
        <taxon>Bacillota</taxon>
        <taxon>Bacilli</taxon>
        <taxon>Bacillales</taxon>
        <taxon>Bacillaceae</taxon>
        <taxon>Bacillus</taxon>
        <taxon>Bacillus cereus group</taxon>
    </lineage>
</organism>
<feature type="compositionally biased region" description="Basic and acidic residues" evidence="1">
    <location>
        <begin position="179"/>
        <end position="193"/>
    </location>
</feature>
<gene>
    <name evidence="2" type="ORF">BTG_32598</name>
</gene>
<feature type="region of interest" description="Disordered" evidence="1">
    <location>
        <begin position="173"/>
        <end position="193"/>
    </location>
</feature>
<name>A0A9W3JH36_BACTU</name>
<dbReference type="AlphaFoldDB" id="A0A9W3JH36"/>
<dbReference type="EMBL" id="CP003755">
    <property type="protein sequence ID" value="AFQ19851.1"/>
    <property type="molecule type" value="Genomic_DNA"/>
</dbReference>
<dbReference type="Proteomes" id="UP000005259">
    <property type="component" value="Plasmid p03"/>
</dbReference>
<dbReference type="RefSeq" id="WP_000924961.1">
    <property type="nucleotide sequence ID" value="NC_018487.1"/>
</dbReference>
<dbReference type="GeneID" id="67470106"/>
<protein>
    <submittedName>
        <fullName evidence="2">Replicase RepFR55</fullName>
    </submittedName>
</protein>
<keyword evidence="2" id="KW-0614">Plasmid</keyword>
<evidence type="ECO:0000313" key="3">
    <source>
        <dbReference type="Proteomes" id="UP000005259"/>
    </source>
</evidence>
<geneLocation type="plasmid" evidence="2 3">
    <name>p03</name>
</geneLocation>